<dbReference type="EMBL" id="CP106679">
    <property type="protein sequence ID" value="UXP32453.1"/>
    <property type="molecule type" value="Genomic_DNA"/>
</dbReference>
<evidence type="ECO:0000313" key="3">
    <source>
        <dbReference type="Proteomes" id="UP001065174"/>
    </source>
</evidence>
<feature type="region of interest" description="Disordered" evidence="1">
    <location>
        <begin position="22"/>
        <end position="47"/>
    </location>
</feature>
<dbReference type="Proteomes" id="UP001065174">
    <property type="component" value="Chromosome"/>
</dbReference>
<evidence type="ECO:0000256" key="1">
    <source>
        <dbReference type="SAM" id="MobiDB-lite"/>
    </source>
</evidence>
<gene>
    <name evidence="2" type="ORF">N6H18_00490</name>
</gene>
<organism evidence="2 3">
    <name type="scientific">Reichenbachiella agarivorans</name>
    <dbReference type="NCBI Taxonomy" id="2979464"/>
    <lineage>
        <taxon>Bacteria</taxon>
        <taxon>Pseudomonadati</taxon>
        <taxon>Bacteroidota</taxon>
        <taxon>Cytophagia</taxon>
        <taxon>Cytophagales</taxon>
        <taxon>Reichenbachiellaceae</taxon>
        <taxon>Reichenbachiella</taxon>
    </lineage>
</organism>
<protein>
    <submittedName>
        <fullName evidence="2">Uncharacterized protein</fullName>
    </submittedName>
</protein>
<reference evidence="2" key="1">
    <citation type="submission" date="2022-09" db="EMBL/GenBank/DDBJ databases">
        <title>Comparative genomics and taxonomic characterization of three novel marine species of genus Reichenbachiella exhibiting antioxidant and polysaccharide degradation activities.</title>
        <authorList>
            <person name="Muhammad N."/>
            <person name="Lee Y.-J."/>
            <person name="Ko J."/>
            <person name="Kim S.-G."/>
        </authorList>
    </citation>
    <scope>NUCLEOTIDE SEQUENCE</scope>
    <source>
        <strain evidence="2">BKB1-1</strain>
    </source>
</reference>
<evidence type="ECO:0000313" key="2">
    <source>
        <dbReference type="EMBL" id="UXP32453.1"/>
    </source>
</evidence>
<keyword evidence="3" id="KW-1185">Reference proteome</keyword>
<feature type="compositionally biased region" description="Basic residues" evidence="1">
    <location>
        <begin position="90"/>
        <end position="103"/>
    </location>
</feature>
<sequence length="113" mass="12985">MRILVLGGVLVLMLVVGDAFGQTSRDSEAKTSSKEAQFSQNKHGAKKVFRQKEDQALKDYEILMKQNKKKYKKQAKEMEKPQYSDPSYFGHKKPPKKRPLGKRKMCKECGIVH</sequence>
<accession>A0ABY6CSM8</accession>
<name>A0ABY6CSM8_9BACT</name>
<proteinExistence type="predicted"/>
<feature type="region of interest" description="Disordered" evidence="1">
    <location>
        <begin position="71"/>
        <end position="103"/>
    </location>
</feature>
<dbReference type="RefSeq" id="WP_262309888.1">
    <property type="nucleotide sequence ID" value="NZ_CP106679.1"/>
</dbReference>